<keyword evidence="2" id="KW-1185">Reference proteome</keyword>
<reference evidence="1 2" key="1">
    <citation type="submission" date="2019-05" db="EMBL/GenBank/DDBJ databases">
        <title>Another draft genome of Portunus trituberculatus and its Hox gene families provides insights of decapod evolution.</title>
        <authorList>
            <person name="Jeong J.-H."/>
            <person name="Song I."/>
            <person name="Kim S."/>
            <person name="Choi T."/>
            <person name="Kim D."/>
            <person name="Ryu S."/>
            <person name="Kim W."/>
        </authorList>
    </citation>
    <scope>NUCLEOTIDE SEQUENCE [LARGE SCALE GENOMIC DNA]</scope>
    <source>
        <tissue evidence="1">Muscle</tissue>
    </source>
</reference>
<gene>
    <name evidence="1" type="ORF">E2C01_032361</name>
</gene>
<proteinExistence type="predicted"/>
<dbReference type="AlphaFoldDB" id="A0A5B7EZF5"/>
<protein>
    <submittedName>
        <fullName evidence="1">Uncharacterized protein</fullName>
    </submittedName>
</protein>
<comment type="caution">
    <text evidence="1">The sequence shown here is derived from an EMBL/GenBank/DDBJ whole genome shotgun (WGS) entry which is preliminary data.</text>
</comment>
<evidence type="ECO:0000313" key="1">
    <source>
        <dbReference type="EMBL" id="MPC38845.1"/>
    </source>
</evidence>
<name>A0A5B7EZF5_PORTR</name>
<accession>A0A5B7EZF5</accession>
<dbReference type="Proteomes" id="UP000324222">
    <property type="component" value="Unassembled WGS sequence"/>
</dbReference>
<organism evidence="1 2">
    <name type="scientific">Portunus trituberculatus</name>
    <name type="common">Swimming crab</name>
    <name type="synonym">Neptunus trituberculatus</name>
    <dbReference type="NCBI Taxonomy" id="210409"/>
    <lineage>
        <taxon>Eukaryota</taxon>
        <taxon>Metazoa</taxon>
        <taxon>Ecdysozoa</taxon>
        <taxon>Arthropoda</taxon>
        <taxon>Crustacea</taxon>
        <taxon>Multicrustacea</taxon>
        <taxon>Malacostraca</taxon>
        <taxon>Eumalacostraca</taxon>
        <taxon>Eucarida</taxon>
        <taxon>Decapoda</taxon>
        <taxon>Pleocyemata</taxon>
        <taxon>Brachyura</taxon>
        <taxon>Eubrachyura</taxon>
        <taxon>Portunoidea</taxon>
        <taxon>Portunidae</taxon>
        <taxon>Portuninae</taxon>
        <taxon>Portunus</taxon>
    </lineage>
</organism>
<sequence>MRDEMVVRVMQYVIWKPDRLASFPYSTNNNRQLRIFAVLYASVLPLSVIRHRCSPLENLQPFFALSFPEGAH</sequence>
<dbReference type="EMBL" id="VSRR010004187">
    <property type="protein sequence ID" value="MPC38845.1"/>
    <property type="molecule type" value="Genomic_DNA"/>
</dbReference>
<evidence type="ECO:0000313" key="2">
    <source>
        <dbReference type="Proteomes" id="UP000324222"/>
    </source>
</evidence>